<dbReference type="AlphaFoldDB" id="A0A347WLL8"/>
<dbReference type="GO" id="GO:0008658">
    <property type="term" value="F:penicillin binding"/>
    <property type="evidence" value="ECO:0007669"/>
    <property type="project" value="InterPro"/>
</dbReference>
<reference evidence="7 8" key="1">
    <citation type="submission" date="2017-09" db="EMBL/GenBank/DDBJ databases">
        <title>Complete genome sequence of Oxytococcus suis strain ZY16052.</title>
        <authorList>
            <person name="Li F."/>
        </authorList>
    </citation>
    <scope>NUCLEOTIDE SEQUENCE [LARGE SCALE GENOMIC DNA]</scope>
    <source>
        <strain evidence="7 8">ZY16052</strain>
    </source>
</reference>
<dbReference type="GO" id="GO:0005886">
    <property type="term" value="C:plasma membrane"/>
    <property type="evidence" value="ECO:0007669"/>
    <property type="project" value="UniProtKB-SubCell"/>
</dbReference>
<evidence type="ECO:0000313" key="8">
    <source>
        <dbReference type="Proteomes" id="UP000263232"/>
    </source>
</evidence>
<evidence type="ECO:0000256" key="1">
    <source>
        <dbReference type="ARBA" id="ARBA00004162"/>
    </source>
</evidence>
<dbReference type="InterPro" id="IPR050515">
    <property type="entry name" value="Beta-lactam/transpept"/>
</dbReference>
<keyword evidence="4" id="KW-1133">Transmembrane helix</keyword>
<dbReference type="PANTHER" id="PTHR30627">
    <property type="entry name" value="PEPTIDOGLYCAN D,D-TRANSPEPTIDASE"/>
    <property type="match status" value="1"/>
</dbReference>
<evidence type="ECO:0000313" key="7">
    <source>
        <dbReference type="EMBL" id="AXY25975.1"/>
    </source>
</evidence>
<dbReference type="InterPro" id="IPR005311">
    <property type="entry name" value="PBP_dimer"/>
</dbReference>
<dbReference type="SUPFAM" id="SSF56519">
    <property type="entry name" value="Penicillin binding protein dimerisation domain"/>
    <property type="match status" value="1"/>
</dbReference>
<dbReference type="Gene3D" id="3.30.70.2110">
    <property type="match status" value="1"/>
</dbReference>
<dbReference type="PANTHER" id="PTHR30627:SF26">
    <property type="entry name" value="PENICILLIN-BINDING PROTEIN 2B"/>
    <property type="match status" value="1"/>
</dbReference>
<dbReference type="Gene3D" id="3.40.710.10">
    <property type="entry name" value="DD-peptidase/beta-lactamase superfamily"/>
    <property type="match status" value="1"/>
</dbReference>
<dbReference type="InterPro" id="IPR001460">
    <property type="entry name" value="PCN-bd_Tpept"/>
</dbReference>
<dbReference type="GO" id="GO:0071555">
    <property type="term" value="P:cell wall organization"/>
    <property type="evidence" value="ECO:0007669"/>
    <property type="project" value="TreeGrafter"/>
</dbReference>
<dbReference type="Gene3D" id="3.90.1310.10">
    <property type="entry name" value="Penicillin-binding protein 2a (Domain 2)"/>
    <property type="match status" value="1"/>
</dbReference>
<dbReference type="Pfam" id="PF00905">
    <property type="entry name" value="Transpeptidase"/>
    <property type="match status" value="1"/>
</dbReference>
<dbReference type="SUPFAM" id="SSF56601">
    <property type="entry name" value="beta-lactamase/transpeptidase-like"/>
    <property type="match status" value="1"/>
</dbReference>
<dbReference type="InterPro" id="IPR012338">
    <property type="entry name" value="Beta-lactam/transpept-like"/>
</dbReference>
<dbReference type="Proteomes" id="UP000263232">
    <property type="component" value="Chromosome"/>
</dbReference>
<evidence type="ECO:0000259" key="6">
    <source>
        <dbReference type="Pfam" id="PF03717"/>
    </source>
</evidence>
<feature type="transmembrane region" description="Helical" evidence="4">
    <location>
        <begin position="12"/>
        <end position="30"/>
    </location>
</feature>
<protein>
    <recommendedName>
        <fullName evidence="9">Penicillin-binding protein</fullName>
    </recommendedName>
</protein>
<comment type="similarity">
    <text evidence="2">Belongs to the transpeptidase family.</text>
</comment>
<evidence type="ECO:0000256" key="3">
    <source>
        <dbReference type="ARBA" id="ARBA00023136"/>
    </source>
</evidence>
<dbReference type="OrthoDB" id="9804124at2"/>
<evidence type="ECO:0000259" key="5">
    <source>
        <dbReference type="Pfam" id="PF00905"/>
    </source>
</evidence>
<accession>A0A347WLL8</accession>
<keyword evidence="3 4" id="KW-0472">Membrane</keyword>
<sequence length="563" mass="62239">MSRFSRSNSNKLNILCLLIFAIGIFALLMFRTGSLMLKKESDGVDLVEYTAAPTERSSISEAKRGSIYDRKGQPIALDTTSYSMYALLNANWTEDVIADPDRTAQILSEYIDLSRDEILDILLQEDVAQAEFGQAGANLSLETKEAIEETDLPGIYFTAKTKRKYVNPYFASHLIGYASVLESADELAVTNLLEGQMGVELAYDQKLSGQENGQIVDGRLIGEDITLTLDSRLQNQVEDIMQKAYEKYQPENVMAFIVDARTGDLCVAAQRPSFNLNTLEGIEEEWRNLLVEESLEPGSTMKVLTQAVAIDNQLYQTNETFLSGTIDVYDQKVHDYNLTGWGQIPFEEGFARSSNVAMVHLVNRLGLEEWTKYLEMFGFGQTTNSGLPNEVAGTVDFDNPVNATMSAFGQGLLTSPIQLLQAYSSIGNKGEMLKVQYIQDTSQTEAAQGQVLGQPISQEAADKVLALMVNTVEAPYGTAQSFRRNDMSVAAKTGTAQIADPNGSGYLTGPNDYYHSVVTFLPAQDPQYMVYIAMKRPKVNHGLIGSQIIAEIFHGIVNQMMFE</sequence>
<dbReference type="InterPro" id="IPR036138">
    <property type="entry name" value="PBP_dimer_sf"/>
</dbReference>
<organism evidence="7 8">
    <name type="scientific">Suicoccus acidiformans</name>
    <dbReference type="NCBI Taxonomy" id="2036206"/>
    <lineage>
        <taxon>Bacteria</taxon>
        <taxon>Bacillati</taxon>
        <taxon>Bacillota</taxon>
        <taxon>Bacilli</taxon>
        <taxon>Lactobacillales</taxon>
        <taxon>Aerococcaceae</taxon>
        <taxon>Suicoccus</taxon>
    </lineage>
</organism>
<keyword evidence="4" id="KW-0812">Transmembrane</keyword>
<proteinExistence type="inferred from homology"/>
<feature type="domain" description="Penicillin-binding protein dimerisation" evidence="6">
    <location>
        <begin position="61"/>
        <end position="216"/>
    </location>
</feature>
<gene>
    <name evidence="7" type="ORF">CL176_08170</name>
</gene>
<evidence type="ECO:0008006" key="9">
    <source>
        <dbReference type="Google" id="ProtNLM"/>
    </source>
</evidence>
<name>A0A347WLL8_9LACT</name>
<evidence type="ECO:0000256" key="4">
    <source>
        <dbReference type="SAM" id="Phobius"/>
    </source>
</evidence>
<keyword evidence="8" id="KW-1185">Reference proteome</keyword>
<dbReference type="EMBL" id="CP023434">
    <property type="protein sequence ID" value="AXY25975.1"/>
    <property type="molecule type" value="Genomic_DNA"/>
</dbReference>
<feature type="domain" description="Penicillin-binding protein transpeptidase" evidence="5">
    <location>
        <begin position="254"/>
        <end position="553"/>
    </location>
</feature>
<dbReference type="Pfam" id="PF03717">
    <property type="entry name" value="PBP_dimer"/>
    <property type="match status" value="1"/>
</dbReference>
<comment type="subcellular location">
    <subcellularLocation>
        <location evidence="1">Cell membrane</location>
        <topology evidence="1">Single-pass membrane protein</topology>
    </subcellularLocation>
</comment>
<dbReference type="KEGG" id="abae:CL176_08170"/>
<evidence type="ECO:0000256" key="2">
    <source>
        <dbReference type="ARBA" id="ARBA00007171"/>
    </source>
</evidence>